<accession>A0AC34R9C5</accession>
<sequence length="226" mass="26137">MLISLSATLILFNTFRTRQNPLEPKNLLMNRGLLFTTAFACFVYTHPEIVLTIFTLSVTLFCTFTAISIFLYYYNRQQLQAAMNKKLTIRYQYKENVTTLTFLVPMLTAFGLSNIISALLIIYMFVNITAYGVGIKLVDNLWKIEKAYNATVSVYTIFFVGIFVKLHRPIWDQFLLDLKWIFGIHQRSVPIQHKSSRVRLVGRDGKLVEAATEGDVYFKSLKETWS</sequence>
<dbReference type="Proteomes" id="UP000887576">
    <property type="component" value="Unplaced"/>
</dbReference>
<proteinExistence type="predicted"/>
<evidence type="ECO:0000313" key="1">
    <source>
        <dbReference type="Proteomes" id="UP000887576"/>
    </source>
</evidence>
<reference evidence="2" key="1">
    <citation type="submission" date="2022-11" db="UniProtKB">
        <authorList>
            <consortium name="WormBaseParasite"/>
        </authorList>
    </citation>
    <scope>IDENTIFICATION</scope>
</reference>
<name>A0AC34R9C5_9BILA</name>
<protein>
    <submittedName>
        <fullName evidence="2">Uncharacterized protein</fullName>
    </submittedName>
</protein>
<dbReference type="WBParaSite" id="JU765_v2.g4559.t1">
    <property type="protein sequence ID" value="JU765_v2.g4559.t1"/>
    <property type="gene ID" value="JU765_v2.g4559"/>
</dbReference>
<organism evidence="1 2">
    <name type="scientific">Panagrolaimus sp. JU765</name>
    <dbReference type="NCBI Taxonomy" id="591449"/>
    <lineage>
        <taxon>Eukaryota</taxon>
        <taxon>Metazoa</taxon>
        <taxon>Ecdysozoa</taxon>
        <taxon>Nematoda</taxon>
        <taxon>Chromadorea</taxon>
        <taxon>Rhabditida</taxon>
        <taxon>Tylenchina</taxon>
        <taxon>Panagrolaimomorpha</taxon>
        <taxon>Panagrolaimoidea</taxon>
        <taxon>Panagrolaimidae</taxon>
        <taxon>Panagrolaimus</taxon>
    </lineage>
</organism>
<evidence type="ECO:0000313" key="2">
    <source>
        <dbReference type="WBParaSite" id="JU765_v2.g4559.t1"/>
    </source>
</evidence>